<gene>
    <name evidence="2" type="primary">CIMAP1C</name>
</gene>
<dbReference type="PANTHER" id="PTHR21580:SF3">
    <property type="entry name" value="OUTER DENSE FIBER PROTEIN 3-LIKE PROTEIN 1"/>
    <property type="match status" value="1"/>
</dbReference>
<reference evidence="2 3" key="1">
    <citation type="submission" date="2014-03" db="EMBL/GenBank/DDBJ databases">
        <authorList>
            <person name="Warren W."/>
            <person name="Wilson R.K."/>
        </authorList>
    </citation>
    <scope>NUCLEOTIDE SEQUENCE</scope>
</reference>
<dbReference type="OMA" id="YTLHTRH"/>
<dbReference type="InterPro" id="IPR010736">
    <property type="entry name" value="SHIPPO-rpt"/>
</dbReference>
<dbReference type="GeneTree" id="ENSGT00940000162054"/>
<evidence type="ECO:0000313" key="3">
    <source>
        <dbReference type="Proteomes" id="UP000029965"/>
    </source>
</evidence>
<dbReference type="InterPro" id="IPR051291">
    <property type="entry name" value="CIMAP"/>
</dbReference>
<name>A0A0D9RQ37_CHLSB</name>
<proteinExistence type="predicted"/>
<evidence type="ECO:0000256" key="1">
    <source>
        <dbReference type="SAM" id="MobiDB-lite"/>
    </source>
</evidence>
<reference evidence="2" key="3">
    <citation type="submission" date="2025-09" db="UniProtKB">
        <authorList>
            <consortium name="Ensembl"/>
        </authorList>
    </citation>
    <scope>IDENTIFICATION</scope>
</reference>
<accession>A0A0D9RQ37</accession>
<dbReference type="Bgee" id="ENSCSAG00000014605">
    <property type="expression patterns" value="Expressed in pituitary gland"/>
</dbReference>
<dbReference type="Pfam" id="PF07004">
    <property type="entry name" value="SHIPPO-rpt"/>
    <property type="match status" value="4"/>
</dbReference>
<reference evidence="2" key="2">
    <citation type="submission" date="2025-08" db="UniProtKB">
        <authorList>
            <consortium name="Ensembl"/>
        </authorList>
    </citation>
    <scope>IDENTIFICATION</scope>
</reference>
<sequence>MKPPKGTRSSVYFAQQREKEPLPSRQEVKQTPVIMAMIKGPGPAKYLRPSCTGYIDHDISMFKAPAYTLHSRHSEKRNMGHSSPGPCYLLDPKVTRFGMSSGPQVPMEERISNLRLNPTLASCQYYFEKIHPPGERRAPQYTFGYRRPYRVMDPNPAPNQYQMPLLLGPNTPVSRAAPSYSLASRDKNWFYKEDVAGGPGPTRYARPEPSTYQNRSPTYSMAKRFAYPLDLTPRPGPGSHEVQQVTVHKPHIPAFTMGIKHSLHLCPLVIDVPD</sequence>
<dbReference type="EMBL" id="AQIB01139479">
    <property type="status" value="NOT_ANNOTATED_CDS"/>
    <property type="molecule type" value="Genomic_DNA"/>
</dbReference>
<dbReference type="GeneID" id="103245306"/>
<keyword evidence="3" id="KW-1185">Reference proteome</keyword>
<dbReference type="AlphaFoldDB" id="A0A0D9RQ37"/>
<dbReference type="eggNOG" id="ENOG502S2VQ">
    <property type="taxonomic scope" value="Eukaryota"/>
</dbReference>
<evidence type="ECO:0000313" key="2">
    <source>
        <dbReference type="Ensembl" id="ENSCSAP00000010726.1"/>
    </source>
</evidence>
<feature type="compositionally biased region" description="Basic and acidic residues" evidence="1">
    <location>
        <begin position="16"/>
        <end position="27"/>
    </location>
</feature>
<protein>
    <submittedName>
        <fullName evidence="2">Ciliary microtubule associated protein 1C</fullName>
    </submittedName>
</protein>
<dbReference type="STRING" id="60711.ENSCSAP00000010726"/>
<organism evidence="2 3">
    <name type="scientific">Chlorocebus sabaeus</name>
    <name type="common">Green monkey</name>
    <name type="synonym">Simia sabaea</name>
    <dbReference type="NCBI Taxonomy" id="60711"/>
    <lineage>
        <taxon>Eukaryota</taxon>
        <taxon>Metazoa</taxon>
        <taxon>Chordata</taxon>
        <taxon>Craniata</taxon>
        <taxon>Vertebrata</taxon>
        <taxon>Euteleostomi</taxon>
        <taxon>Mammalia</taxon>
        <taxon>Eutheria</taxon>
        <taxon>Euarchontoglires</taxon>
        <taxon>Primates</taxon>
        <taxon>Haplorrhini</taxon>
        <taxon>Catarrhini</taxon>
        <taxon>Cercopithecidae</taxon>
        <taxon>Cercopithecinae</taxon>
        <taxon>Chlorocebus</taxon>
    </lineage>
</organism>
<dbReference type="GO" id="GO:0005856">
    <property type="term" value="C:cytoskeleton"/>
    <property type="evidence" value="ECO:0007669"/>
    <property type="project" value="TreeGrafter"/>
</dbReference>
<dbReference type="BioGRID-ORCS" id="103245306">
    <property type="hits" value="0 hits in 9 CRISPR screens"/>
</dbReference>
<dbReference type="Proteomes" id="UP000029965">
    <property type="component" value="Chromosome 26"/>
</dbReference>
<dbReference type="Ensembl" id="ENSCSAT00000012696.1">
    <property type="protein sequence ID" value="ENSCSAP00000010726.1"/>
    <property type="gene ID" value="ENSCSAG00000014605.1"/>
</dbReference>
<feature type="region of interest" description="Disordered" evidence="1">
    <location>
        <begin position="1"/>
        <end position="27"/>
    </location>
</feature>
<dbReference type="PANTHER" id="PTHR21580">
    <property type="entry name" value="SHIPPO-1-RELATED"/>
    <property type="match status" value="1"/>
</dbReference>